<keyword evidence="3" id="KW-1185">Reference proteome</keyword>
<evidence type="ECO:0000256" key="1">
    <source>
        <dbReference type="SAM" id="Phobius"/>
    </source>
</evidence>
<comment type="caution">
    <text evidence="2">The sequence shown here is derived from an EMBL/GenBank/DDBJ whole genome shotgun (WGS) entry which is preliminary data.</text>
</comment>
<feature type="transmembrane region" description="Helical" evidence="1">
    <location>
        <begin position="54"/>
        <end position="81"/>
    </location>
</feature>
<feature type="transmembrane region" description="Helical" evidence="1">
    <location>
        <begin position="172"/>
        <end position="189"/>
    </location>
</feature>
<name>A0A4V3JR55_9LEPT</name>
<feature type="transmembrane region" description="Helical" evidence="1">
    <location>
        <begin position="6"/>
        <end position="29"/>
    </location>
</feature>
<keyword evidence="1" id="KW-1133">Transmembrane helix</keyword>
<keyword evidence="1" id="KW-0812">Transmembrane</keyword>
<dbReference type="EMBL" id="RQGF01000035">
    <property type="protein sequence ID" value="TGL58705.1"/>
    <property type="molecule type" value="Genomic_DNA"/>
</dbReference>
<feature type="transmembrane region" description="Helical" evidence="1">
    <location>
        <begin position="132"/>
        <end position="152"/>
    </location>
</feature>
<sequence length="249" mass="28734">MKFELVVIVGIISVVAWNLALYIIGNAFWGERSYIVYQWKSRIASSIAMIKQSWLTGICSLAIFSSFMLLDIVVNFVKVFSIFNSDTSNPVSNRKAKPQNYTHLSDITILFSVSITIVILHNSNTSTIDQWLFLYLLWRLVHPITTYFQMIFESFLPEKNSPDVLASLPRSFILWIISLIEVSLILSWSKDGYMSLKYITSIITLGCDNCSDMKINENWFRIFGFVLITIFIRNLRNLPIIDDKKNQES</sequence>
<dbReference type="Proteomes" id="UP000297762">
    <property type="component" value="Unassembled WGS sequence"/>
</dbReference>
<dbReference type="AlphaFoldDB" id="A0A4V3JR55"/>
<proteinExistence type="predicted"/>
<protein>
    <submittedName>
        <fullName evidence="2">Uncharacterized protein</fullName>
    </submittedName>
</protein>
<dbReference type="RefSeq" id="WP_135650953.1">
    <property type="nucleotide sequence ID" value="NZ_RQGF01000035.1"/>
</dbReference>
<reference evidence="2" key="1">
    <citation type="journal article" date="2019" name="PLoS Negl. Trop. Dis.">
        <title>Revisiting the worldwide diversity of Leptospira species in the environment.</title>
        <authorList>
            <person name="Vincent A.T."/>
            <person name="Schiettekatte O."/>
            <person name="Bourhy P."/>
            <person name="Veyrier F.J."/>
            <person name="Picardeau M."/>
        </authorList>
    </citation>
    <scope>NUCLEOTIDE SEQUENCE [LARGE SCALE GENOMIC DNA]</scope>
    <source>
        <strain evidence="2">201702455</strain>
    </source>
</reference>
<feature type="transmembrane region" description="Helical" evidence="1">
    <location>
        <begin position="101"/>
        <end position="120"/>
    </location>
</feature>
<keyword evidence="1" id="KW-0472">Membrane</keyword>
<evidence type="ECO:0000313" key="3">
    <source>
        <dbReference type="Proteomes" id="UP000297762"/>
    </source>
</evidence>
<gene>
    <name evidence="2" type="ORF">EHQ64_16775</name>
</gene>
<accession>A0A4V3JR55</accession>
<organism evidence="2 3">
    <name type="scientific">Leptospira sarikeiensis</name>
    <dbReference type="NCBI Taxonomy" id="2484943"/>
    <lineage>
        <taxon>Bacteria</taxon>
        <taxon>Pseudomonadati</taxon>
        <taxon>Spirochaetota</taxon>
        <taxon>Spirochaetia</taxon>
        <taxon>Leptospirales</taxon>
        <taxon>Leptospiraceae</taxon>
        <taxon>Leptospira</taxon>
    </lineage>
</organism>
<evidence type="ECO:0000313" key="2">
    <source>
        <dbReference type="EMBL" id="TGL58705.1"/>
    </source>
</evidence>